<dbReference type="InterPro" id="IPR036875">
    <property type="entry name" value="Znf_CCHC_sf"/>
</dbReference>
<feature type="domain" description="RRM" evidence="5">
    <location>
        <begin position="14"/>
        <end position="87"/>
    </location>
</feature>
<dbReference type="AlphaFoldDB" id="A0A8D9A9G9"/>
<dbReference type="SUPFAM" id="SSF57756">
    <property type="entry name" value="Retrovirus zinc finger-like domains"/>
    <property type="match status" value="1"/>
</dbReference>
<keyword evidence="2" id="KW-0479">Metal-binding</keyword>
<evidence type="ECO:0000256" key="3">
    <source>
        <dbReference type="PROSITE-ProRule" id="PRU00176"/>
    </source>
</evidence>
<sequence>MSRRDRRSSANDDCKIYVGDLSTSTTKEDMEDAFAYYGPIRNVWVARNPPGFGFVEFEDRRDAEDAVRGFDGREINGRRVRVEMSNPQKARRDSGGRDRDRARGSVRSRGRPFNPDDKCYECGARGHYARDCRAKRSSGGRSRRRSYSRSRSRSYDRRSRSSRSRSRSGSKSSRSRSNSRPKEARNGK</sequence>
<dbReference type="PANTHER" id="PTHR23147">
    <property type="entry name" value="SERINE/ARGININE RICH SPLICING FACTOR"/>
    <property type="match status" value="1"/>
</dbReference>
<dbReference type="FunFam" id="3.30.70.330:FF:001074">
    <property type="entry name" value="Splicing factor, arginine/serine-rich 7"/>
    <property type="match status" value="1"/>
</dbReference>
<feature type="region of interest" description="Disordered" evidence="4">
    <location>
        <begin position="83"/>
        <end position="119"/>
    </location>
</feature>
<dbReference type="PROSITE" id="PS50102">
    <property type="entry name" value="RRM"/>
    <property type="match status" value="1"/>
</dbReference>
<dbReference type="SMART" id="SM00343">
    <property type="entry name" value="ZnF_C2HC"/>
    <property type="match status" value="1"/>
</dbReference>
<dbReference type="SMART" id="SM00360">
    <property type="entry name" value="RRM"/>
    <property type="match status" value="1"/>
</dbReference>
<dbReference type="PROSITE" id="PS50158">
    <property type="entry name" value="ZF_CCHC"/>
    <property type="match status" value="1"/>
</dbReference>
<evidence type="ECO:0000259" key="6">
    <source>
        <dbReference type="PROSITE" id="PS50158"/>
    </source>
</evidence>
<keyword evidence="1 3" id="KW-0694">RNA-binding</keyword>
<dbReference type="InterPro" id="IPR050907">
    <property type="entry name" value="SRSF"/>
</dbReference>
<dbReference type="InterPro" id="IPR000504">
    <property type="entry name" value="RRM_dom"/>
</dbReference>
<dbReference type="GO" id="GO:0003723">
    <property type="term" value="F:RNA binding"/>
    <property type="evidence" value="ECO:0007669"/>
    <property type="project" value="UniProtKB-UniRule"/>
</dbReference>
<dbReference type="Pfam" id="PF00098">
    <property type="entry name" value="zf-CCHC"/>
    <property type="match status" value="1"/>
</dbReference>
<evidence type="ECO:0000259" key="5">
    <source>
        <dbReference type="PROSITE" id="PS50102"/>
    </source>
</evidence>
<organism evidence="7">
    <name type="scientific">Cacopsylla melanoneura</name>
    <dbReference type="NCBI Taxonomy" id="428564"/>
    <lineage>
        <taxon>Eukaryota</taxon>
        <taxon>Metazoa</taxon>
        <taxon>Ecdysozoa</taxon>
        <taxon>Arthropoda</taxon>
        <taxon>Hexapoda</taxon>
        <taxon>Insecta</taxon>
        <taxon>Pterygota</taxon>
        <taxon>Neoptera</taxon>
        <taxon>Paraneoptera</taxon>
        <taxon>Hemiptera</taxon>
        <taxon>Sternorrhyncha</taxon>
        <taxon>Psylloidea</taxon>
        <taxon>Psyllidae</taxon>
        <taxon>Psyllinae</taxon>
        <taxon>Cacopsylla</taxon>
    </lineage>
</organism>
<keyword evidence="2" id="KW-0862">Zinc</keyword>
<name>A0A8D9A9G9_9HEMI</name>
<proteinExistence type="predicted"/>
<dbReference type="CDD" id="cd12373">
    <property type="entry name" value="RRM_SRSF3_like"/>
    <property type="match status" value="1"/>
</dbReference>
<feature type="compositionally biased region" description="Basic residues" evidence="4">
    <location>
        <begin position="160"/>
        <end position="179"/>
    </location>
</feature>
<dbReference type="GO" id="GO:0008270">
    <property type="term" value="F:zinc ion binding"/>
    <property type="evidence" value="ECO:0007669"/>
    <property type="project" value="UniProtKB-KW"/>
</dbReference>
<evidence type="ECO:0000256" key="4">
    <source>
        <dbReference type="SAM" id="MobiDB-lite"/>
    </source>
</evidence>
<accession>A0A8D9A9G9</accession>
<evidence type="ECO:0000256" key="1">
    <source>
        <dbReference type="ARBA" id="ARBA00022884"/>
    </source>
</evidence>
<dbReference type="InterPro" id="IPR001878">
    <property type="entry name" value="Znf_CCHC"/>
</dbReference>
<dbReference type="InterPro" id="IPR035979">
    <property type="entry name" value="RBD_domain_sf"/>
</dbReference>
<dbReference type="EMBL" id="HBUF01560659">
    <property type="protein sequence ID" value="CAG6762198.1"/>
    <property type="molecule type" value="Transcribed_RNA"/>
</dbReference>
<feature type="compositionally biased region" description="Basic residues" evidence="4">
    <location>
        <begin position="135"/>
        <end position="152"/>
    </location>
</feature>
<evidence type="ECO:0000313" key="7">
    <source>
        <dbReference type="EMBL" id="CAG6762198.1"/>
    </source>
</evidence>
<feature type="region of interest" description="Disordered" evidence="4">
    <location>
        <begin position="132"/>
        <end position="188"/>
    </location>
</feature>
<dbReference type="EMBL" id="HBUF01289431">
    <property type="protein sequence ID" value="CAG6688923.1"/>
    <property type="molecule type" value="Transcribed_RNA"/>
</dbReference>
<protein>
    <submittedName>
        <fullName evidence="7">Serine/arginine-rich splicing factor 7</fullName>
    </submittedName>
</protein>
<dbReference type="Gene3D" id="4.10.60.10">
    <property type="entry name" value="Zinc finger, CCHC-type"/>
    <property type="match status" value="1"/>
</dbReference>
<dbReference type="Pfam" id="PF00076">
    <property type="entry name" value="RRM_1"/>
    <property type="match status" value="1"/>
</dbReference>
<dbReference type="Gene3D" id="3.30.70.330">
    <property type="match status" value="1"/>
</dbReference>
<dbReference type="EMBL" id="HBUF01289430">
    <property type="protein sequence ID" value="CAG6688921.1"/>
    <property type="molecule type" value="Transcribed_RNA"/>
</dbReference>
<reference evidence="7" key="1">
    <citation type="submission" date="2021-05" db="EMBL/GenBank/DDBJ databases">
        <authorList>
            <person name="Alioto T."/>
            <person name="Alioto T."/>
            <person name="Gomez Garrido J."/>
        </authorList>
    </citation>
    <scope>NUCLEOTIDE SEQUENCE</scope>
</reference>
<keyword evidence="2" id="KW-0863">Zinc-finger</keyword>
<feature type="domain" description="CCHC-type" evidence="6">
    <location>
        <begin position="118"/>
        <end position="133"/>
    </location>
</feature>
<dbReference type="SUPFAM" id="SSF54928">
    <property type="entry name" value="RNA-binding domain, RBD"/>
    <property type="match status" value="1"/>
</dbReference>
<feature type="compositionally biased region" description="Basic and acidic residues" evidence="4">
    <location>
        <begin position="90"/>
        <end position="103"/>
    </location>
</feature>
<dbReference type="InterPro" id="IPR012677">
    <property type="entry name" value="Nucleotide-bd_a/b_plait_sf"/>
</dbReference>
<evidence type="ECO:0000256" key="2">
    <source>
        <dbReference type="PROSITE-ProRule" id="PRU00047"/>
    </source>
</evidence>